<evidence type="ECO:0000313" key="8">
    <source>
        <dbReference type="EMBL" id="AZF78418.1"/>
    </source>
</evidence>
<name>A0A0E3MIK3_SACSO</name>
<evidence type="ECO:0000313" key="17">
    <source>
        <dbReference type="Proteomes" id="UP000267993"/>
    </source>
</evidence>
<dbReference type="KEGG" id="ssoa:SULA_1162"/>
<evidence type="ECO:0000313" key="12">
    <source>
        <dbReference type="EMBL" id="SAI83688.1"/>
    </source>
</evidence>
<evidence type="ECO:0000313" key="5">
    <source>
        <dbReference type="EMBL" id="AZF70566.1"/>
    </source>
</evidence>
<reference evidence="11 24" key="6">
    <citation type="journal article" date="2020" name="Nat. Commun.">
        <title>The structures of two archaeal type IV pili illuminate evolutionary relationships.</title>
        <authorList>
            <person name="Wang F."/>
            <person name="Baquero D.P."/>
            <person name="Su Z."/>
            <person name="Beltran L.C."/>
            <person name="Prangishvili D."/>
            <person name="Krupovic M."/>
            <person name="Egelman E.H."/>
        </authorList>
    </citation>
    <scope>NUCLEOTIDE SEQUENCE [LARGE SCALE GENOMIC DNA]</scope>
    <source>
        <strain evidence="11 24">POZ149</strain>
    </source>
</reference>
<evidence type="ECO:0000313" key="20">
    <source>
        <dbReference type="Proteomes" id="UP000273443"/>
    </source>
</evidence>
<evidence type="ECO:0000313" key="11">
    <source>
        <dbReference type="EMBL" id="QPG50465.1"/>
    </source>
</evidence>
<dbReference type="EMBL" id="CP033238">
    <property type="protein sequence ID" value="AZF75811.1"/>
    <property type="molecule type" value="Genomic_DNA"/>
</dbReference>
<evidence type="ECO:0000313" key="18">
    <source>
        <dbReference type="Proteomes" id="UP000269431"/>
    </source>
</evidence>
<dbReference type="EMBL" id="CP033237">
    <property type="protein sequence ID" value="AZF73186.1"/>
    <property type="molecule type" value="Genomic_DNA"/>
</dbReference>
<dbReference type="EMBL" id="CP011056">
    <property type="protein sequence ID" value="AKA76177.1"/>
    <property type="molecule type" value="Genomic_DNA"/>
</dbReference>
<evidence type="ECO:0000313" key="6">
    <source>
        <dbReference type="EMBL" id="AZF73186.1"/>
    </source>
</evidence>
<dbReference type="Proteomes" id="UP000273194">
    <property type="component" value="Chromosome"/>
</dbReference>
<dbReference type="EMBL" id="CP011057">
    <property type="protein sequence ID" value="AKA78869.1"/>
    <property type="molecule type" value="Genomic_DNA"/>
</dbReference>
<dbReference type="EMBL" id="CP033240">
    <property type="protein sequence ID" value="AZF81024.1"/>
    <property type="molecule type" value="Genomic_DNA"/>
</dbReference>
<dbReference type="PATRIC" id="fig|2287.6.peg.1222"/>
<reference evidence="16" key="2">
    <citation type="submission" date="2016-04" db="EMBL/GenBank/DDBJ databases">
        <authorList>
            <person name="Shah S.A."/>
            <person name="Garrett R.A."/>
        </authorList>
    </citation>
    <scope>NUCLEOTIDE SEQUENCE [LARGE SCALE GENOMIC DNA]</scope>
    <source>
        <strain evidence="16">ATCC 35091 / DSM 1616 / JCM 8930 / NBRC 15331 / P1</strain>
    </source>
</reference>
<dbReference type="Proteomes" id="UP000033085">
    <property type="component" value="Chromosome"/>
</dbReference>
<reference evidence="12" key="3">
    <citation type="submission" date="2016-04" db="EMBL/GenBank/DDBJ databases">
        <authorList>
            <person name="Evans L.H."/>
            <person name="Alamgir A."/>
            <person name="Owens N."/>
            <person name="Weber N.D."/>
            <person name="Virtaneva K."/>
            <person name="Barbian K."/>
            <person name="Babar A."/>
            <person name="Rosenke K."/>
        </authorList>
    </citation>
    <scope>NUCLEOTIDE SEQUENCE</scope>
    <source>
        <strain evidence="12">P1</strain>
    </source>
</reference>
<accession>A0A0E3MIK3</accession>
<dbReference type="Proteomes" id="UP000033057">
    <property type="component" value="Chromosome"/>
</dbReference>
<reference evidence="17 18" key="4">
    <citation type="journal article" date="2018" name="Proc. Natl. Acad. Sci. U.S.A.">
        <title>Nonmutational mechanism of inheritance in the Archaeon Sulfolobus solfataricus.</title>
        <authorList>
            <person name="Payne S."/>
            <person name="McCarthy S."/>
            <person name="Johnson T."/>
            <person name="North E."/>
            <person name="Blum P."/>
        </authorList>
    </citation>
    <scope>NUCLEOTIDE SEQUENCE [LARGE SCALE GENOMIC DNA]</scope>
    <source>
        <strain evidence="5 17">SARC-H</strain>
        <strain evidence="6 21">SARC-I</strain>
        <strain evidence="8 22">SARC-N</strain>
        <strain evidence="9 23">SARC-O</strain>
        <strain evidence="10 18">SUL120</strain>
        <strain evidence="4 19">SULG</strain>
        <strain evidence="7 20">SULM</strain>
    </source>
</reference>
<evidence type="ECO:0000313" key="14">
    <source>
        <dbReference type="Proteomes" id="UP000033085"/>
    </source>
</evidence>
<dbReference type="Proteomes" id="UP000076770">
    <property type="component" value="Chromosome i"/>
</dbReference>
<evidence type="ECO:0000313" key="2">
    <source>
        <dbReference type="EMBL" id="AKA76177.1"/>
    </source>
</evidence>
<evidence type="ECO:0000313" key="22">
    <source>
        <dbReference type="Proteomes" id="UP000278715"/>
    </source>
</evidence>
<dbReference type="KEGG" id="ssol:SULB_1163"/>
<dbReference type="EMBL" id="CP033235">
    <property type="protein sequence ID" value="AZF67946.1"/>
    <property type="molecule type" value="Genomic_DNA"/>
</dbReference>
<dbReference type="Proteomes" id="UP000033106">
    <property type="component" value="Chromosome"/>
</dbReference>
<dbReference type="EMBL" id="LT549890">
    <property type="protein sequence ID" value="SAI83688.1"/>
    <property type="molecule type" value="Genomic_DNA"/>
</dbReference>
<dbReference type="Proteomes" id="UP000275843">
    <property type="component" value="Chromosome"/>
</dbReference>
<evidence type="ECO:0000313" key="1">
    <source>
        <dbReference type="EMBL" id="AKA73479.1"/>
    </source>
</evidence>
<evidence type="ECO:0000313" key="15">
    <source>
        <dbReference type="Proteomes" id="UP000033106"/>
    </source>
</evidence>
<dbReference type="OrthoDB" id="38163at2157"/>
<dbReference type="Proteomes" id="UP000282269">
    <property type="component" value="Chromosome"/>
</dbReference>
<evidence type="ECO:0000313" key="13">
    <source>
        <dbReference type="Proteomes" id="UP000033057"/>
    </source>
</evidence>
<dbReference type="Proteomes" id="UP000594632">
    <property type="component" value="Chromosome"/>
</dbReference>
<dbReference type="EMBL" id="CP050869">
    <property type="protein sequence ID" value="QPG50465.1"/>
    <property type="molecule type" value="Genomic_DNA"/>
</dbReference>
<dbReference type="GeneID" id="24780119"/>
<evidence type="ECO:0000313" key="4">
    <source>
        <dbReference type="EMBL" id="AZF67946.1"/>
    </source>
</evidence>
<reference evidence="3" key="5">
    <citation type="submission" date="2018-10" db="EMBL/GenBank/DDBJ databases">
        <authorList>
            <person name="McCarthy S."/>
            <person name="Gradnigo J."/>
            <person name="Johnson T."/>
            <person name="Payne S."/>
            <person name="Lipzen A."/>
            <person name="Schackwitz W."/>
            <person name="Martin J."/>
            <person name="Moriyama E."/>
            <person name="Blum P."/>
        </authorList>
    </citation>
    <scope>NUCLEOTIDE SEQUENCE</scope>
    <source>
        <strain evidence="1">SARC-B</strain>
        <strain evidence="2">SARC-C</strain>
        <strain evidence="3">SULA</strain>
    </source>
</reference>
<dbReference type="EMBL" id="CP033241">
    <property type="protein sequence ID" value="AZF83662.1"/>
    <property type="molecule type" value="Genomic_DNA"/>
</dbReference>
<organism evidence="3 15">
    <name type="scientific">Saccharolobus solfataricus</name>
    <name type="common">Sulfolobus solfataricus</name>
    <dbReference type="NCBI Taxonomy" id="2287"/>
    <lineage>
        <taxon>Archaea</taxon>
        <taxon>Thermoproteota</taxon>
        <taxon>Thermoprotei</taxon>
        <taxon>Sulfolobales</taxon>
        <taxon>Sulfolobaceae</taxon>
        <taxon>Saccharolobus</taxon>
    </lineage>
</organism>
<dbReference type="AlphaFoldDB" id="A0A0E3MIK3"/>
<gene>
    <name evidence="11" type="ORF">HFC64_12205</name>
    <name evidence="12" type="ORF">SSOP1_0134</name>
    <name evidence="3" type="ORF">SULA_1162</name>
    <name evidence="1" type="ORF">SULB_1163</name>
    <name evidence="2" type="ORF">SULC_1161</name>
    <name evidence="4" type="ORF">SULG_05735</name>
    <name evidence="5" type="ORF">SULH_05735</name>
    <name evidence="6" type="ORF">SULI_05735</name>
    <name evidence="7" type="ORF">SULM_05735</name>
    <name evidence="8" type="ORF">SULN_05735</name>
    <name evidence="9" type="ORF">SULO_05745</name>
    <name evidence="10" type="ORF">SULZ_05970</name>
</gene>
<dbReference type="EMBL" id="CP033236">
    <property type="protein sequence ID" value="AZF70566.1"/>
    <property type="molecule type" value="Genomic_DNA"/>
</dbReference>
<dbReference type="GeneID" id="44129110"/>
<reference evidence="13 14" key="1">
    <citation type="journal article" date="2015" name="Genome Announc.">
        <title>Complete Genome Sequence of Sulfolobus solfataricus Strain 98/2 and Evolved Derivatives.</title>
        <authorList>
            <person name="McCarthy S."/>
            <person name="Gradnigo J."/>
            <person name="Johnson T."/>
            <person name="Payne S."/>
            <person name="Lipzen A."/>
            <person name="Martin J."/>
            <person name="Schackwitz W."/>
            <person name="Moriyama E."/>
            <person name="Blum P."/>
        </authorList>
    </citation>
    <scope>NUCLEOTIDE SEQUENCE [LARGE SCALE GENOMIC DNA]</scope>
    <source>
        <strain evidence="13">98/2 SULC</strain>
        <strain evidence="1">SARC-B</strain>
        <strain evidence="2">SARC-C</strain>
        <strain evidence="3 15">SULA</strain>
        <strain evidence="14">SULB</strain>
    </source>
</reference>
<dbReference type="Proteomes" id="UP000267993">
    <property type="component" value="Chromosome"/>
</dbReference>
<evidence type="ECO:0000313" key="10">
    <source>
        <dbReference type="EMBL" id="AZF83662.1"/>
    </source>
</evidence>
<dbReference type="KEGG" id="ssof:SULC_1161"/>
<dbReference type="Proteomes" id="UP000273443">
    <property type="component" value="Chromosome"/>
</dbReference>
<protein>
    <submittedName>
        <fullName evidence="3">Uncharacterized protein</fullName>
    </submittedName>
</protein>
<dbReference type="RefSeq" id="WP_009990373.1">
    <property type="nucleotide sequence ID" value="NZ_CP011055.2"/>
</dbReference>
<evidence type="ECO:0000313" key="3">
    <source>
        <dbReference type="EMBL" id="AKA78869.1"/>
    </source>
</evidence>
<evidence type="ECO:0000313" key="21">
    <source>
        <dbReference type="Proteomes" id="UP000275843"/>
    </source>
</evidence>
<dbReference type="EMBL" id="CP033239">
    <property type="protein sequence ID" value="AZF78418.1"/>
    <property type="molecule type" value="Genomic_DNA"/>
</dbReference>
<evidence type="ECO:0000313" key="9">
    <source>
        <dbReference type="EMBL" id="AZF81024.1"/>
    </source>
</evidence>
<dbReference type="EMBL" id="CP011055">
    <property type="protein sequence ID" value="AKA73479.1"/>
    <property type="molecule type" value="Genomic_DNA"/>
</dbReference>
<evidence type="ECO:0000313" key="7">
    <source>
        <dbReference type="EMBL" id="AZF75811.1"/>
    </source>
</evidence>
<evidence type="ECO:0000313" key="23">
    <source>
        <dbReference type="Proteomes" id="UP000282269"/>
    </source>
</evidence>
<proteinExistence type="predicted"/>
<dbReference type="Proteomes" id="UP000269431">
    <property type="component" value="Chromosome"/>
</dbReference>
<evidence type="ECO:0000313" key="16">
    <source>
        <dbReference type="Proteomes" id="UP000076770"/>
    </source>
</evidence>
<sequence>MIHIKLIYGPNGDLGLTKTIHNLKLTYPNVNAEAEFSLLCSTPMLQIGSKTINVIDYTDDEIIDLIISAVTSHGKIDQLRENGVDIYQSEFKDFPPGPNFSEVLI</sequence>
<evidence type="ECO:0000313" key="24">
    <source>
        <dbReference type="Proteomes" id="UP000594632"/>
    </source>
</evidence>
<dbReference type="Proteomes" id="UP000278715">
    <property type="component" value="Chromosome"/>
</dbReference>
<evidence type="ECO:0000313" key="19">
    <source>
        <dbReference type="Proteomes" id="UP000273194"/>
    </source>
</evidence>